<dbReference type="RefSeq" id="XP_067549707.1">
    <property type="nucleotide sequence ID" value="XM_067691331.1"/>
</dbReference>
<comment type="caution">
    <text evidence="1">The sequence shown here is derived from an EMBL/GenBank/DDBJ whole genome shotgun (WGS) entry which is preliminary data.</text>
</comment>
<accession>A0A8H8DE22</accession>
<sequence length="143" mass="16934">MSLLFNFKTFVLGLLVYYTTYLHYYKCPSLTPIVELEEKILHPLSNHHSTLCELVNGGIDKAQPYVNKVHTFLDNNVHSHPLFIEYKIESYIQKAHRDWSTYAYPLVYQLYQYTDVAETRVYDEVSAYYKQAEQFVHGKLKQD</sequence>
<name>A0A8H8DE22_9ASCO</name>
<dbReference type="AlphaFoldDB" id="A0A8H8DE22"/>
<protein>
    <submittedName>
        <fullName evidence="1">Uncharacterized protein</fullName>
    </submittedName>
</protein>
<dbReference type="EMBL" id="JAEOAQ010000002">
    <property type="protein sequence ID" value="KAG5420591.1"/>
    <property type="molecule type" value="Genomic_DNA"/>
</dbReference>
<reference evidence="1 2" key="1">
    <citation type="submission" date="2020-12" db="EMBL/GenBank/DDBJ databases">
        <title>Effect of drift, selection, and recombination on the evolution of hybrid genomes in Candida yeast pathogens.</title>
        <authorList>
            <person name="Mixao V."/>
            <person name="Ksiezopolska E."/>
            <person name="Saus E."/>
            <person name="Boekhout T."/>
            <person name="Gacser A."/>
            <person name="Gabaldon T."/>
        </authorList>
    </citation>
    <scope>NUCLEOTIDE SEQUENCE [LARGE SCALE GENOMIC DNA]</scope>
    <source>
        <strain evidence="1 2">BP57</strain>
    </source>
</reference>
<gene>
    <name evidence="1" type="ORF">I9W82_002472</name>
</gene>
<proteinExistence type="predicted"/>
<dbReference type="Proteomes" id="UP000669133">
    <property type="component" value="Unassembled WGS sequence"/>
</dbReference>
<evidence type="ECO:0000313" key="2">
    <source>
        <dbReference type="Proteomes" id="UP000669133"/>
    </source>
</evidence>
<dbReference type="GeneID" id="93651101"/>
<evidence type="ECO:0000313" key="1">
    <source>
        <dbReference type="EMBL" id="KAG5420591.1"/>
    </source>
</evidence>
<organism evidence="1 2">
    <name type="scientific">Candida metapsilosis</name>
    <dbReference type="NCBI Taxonomy" id="273372"/>
    <lineage>
        <taxon>Eukaryota</taxon>
        <taxon>Fungi</taxon>
        <taxon>Dikarya</taxon>
        <taxon>Ascomycota</taxon>
        <taxon>Saccharomycotina</taxon>
        <taxon>Pichiomycetes</taxon>
        <taxon>Debaryomycetaceae</taxon>
        <taxon>Candida/Lodderomyces clade</taxon>
        <taxon>Candida</taxon>
    </lineage>
</organism>
<keyword evidence="2" id="KW-1185">Reference proteome</keyword>
<dbReference type="OrthoDB" id="4072889at2759"/>